<evidence type="ECO:0000313" key="2">
    <source>
        <dbReference type="EMBL" id="PND38323.1"/>
    </source>
</evidence>
<dbReference type="InterPro" id="IPR007435">
    <property type="entry name" value="DUF484"/>
</dbReference>
<evidence type="ECO:0000256" key="1">
    <source>
        <dbReference type="SAM" id="Coils"/>
    </source>
</evidence>
<gene>
    <name evidence="2" type="ORF">C1O66_12850</name>
</gene>
<dbReference type="Proteomes" id="UP000235916">
    <property type="component" value="Unassembled WGS sequence"/>
</dbReference>
<organism evidence="2 3">
    <name type="scientific">Kinneretia aquatilis</name>
    <dbReference type="NCBI Taxonomy" id="2070761"/>
    <lineage>
        <taxon>Bacteria</taxon>
        <taxon>Pseudomonadati</taxon>
        <taxon>Pseudomonadota</taxon>
        <taxon>Betaproteobacteria</taxon>
        <taxon>Burkholderiales</taxon>
        <taxon>Sphaerotilaceae</taxon>
        <taxon>Roseateles</taxon>
    </lineage>
</organism>
<dbReference type="PANTHER" id="PTHR38765">
    <property type="entry name" value="DUF484 DOMAIN-CONTAINING PROTEIN"/>
    <property type="match status" value="1"/>
</dbReference>
<reference evidence="2 3" key="1">
    <citation type="submission" date="2018-01" db="EMBL/GenBank/DDBJ databases">
        <title>Draft genome sequence of Paucibacter aquatile CR182 isolated from freshwater of the Nakdong River.</title>
        <authorList>
            <person name="Choi A."/>
            <person name="Chung E.J."/>
        </authorList>
    </citation>
    <scope>NUCLEOTIDE SEQUENCE [LARGE SCALE GENOMIC DNA]</scope>
    <source>
        <strain evidence="2 3">CR182</strain>
    </source>
</reference>
<dbReference type="Gene3D" id="3.30.450.40">
    <property type="match status" value="1"/>
</dbReference>
<dbReference type="OrthoDB" id="8525200at2"/>
<comment type="caution">
    <text evidence="2">The sequence shown here is derived from an EMBL/GenBank/DDBJ whole genome shotgun (WGS) entry which is preliminary data.</text>
</comment>
<proteinExistence type="predicted"/>
<dbReference type="PANTHER" id="PTHR38765:SF1">
    <property type="entry name" value="DUF484 DOMAIN-CONTAINING PROTEIN"/>
    <property type="match status" value="1"/>
</dbReference>
<sequence length="244" mass="26256">MSSQAPTVTEQDIADFLARTPSFFERHAELLAKVQLSHPHGARAVSLQERQAEMLREKIKGLEQKIIEMIRNGQENVAIADRLHRWTQALMLTVATAELPAVLLKELRHQFLIPQAGLRLWGVDAAFAEHECARPVSTDVKSFASSLSQPYCGVNSGFEAAGWLQAADGSEGGATSLALIPLQHGTPARSFGLLVLGSPDPTRYTAEMGTEFLTRVGDIASAALARWLPAAPAPAADEPAAQAD</sequence>
<dbReference type="RefSeq" id="WP_102768242.1">
    <property type="nucleotide sequence ID" value="NZ_POSP01000003.1"/>
</dbReference>
<keyword evidence="1" id="KW-0175">Coiled coil</keyword>
<feature type="coiled-coil region" evidence="1">
    <location>
        <begin position="45"/>
        <end position="72"/>
    </location>
</feature>
<dbReference type="AlphaFoldDB" id="A0A2N8KXY0"/>
<protein>
    <submittedName>
        <fullName evidence="2">DUF484 domain-containing protein</fullName>
    </submittedName>
</protein>
<accession>A0A2N8KXY0</accession>
<evidence type="ECO:0000313" key="3">
    <source>
        <dbReference type="Proteomes" id="UP000235916"/>
    </source>
</evidence>
<keyword evidence="3" id="KW-1185">Reference proteome</keyword>
<dbReference type="InterPro" id="IPR029016">
    <property type="entry name" value="GAF-like_dom_sf"/>
</dbReference>
<dbReference type="EMBL" id="POSP01000003">
    <property type="protein sequence ID" value="PND38323.1"/>
    <property type="molecule type" value="Genomic_DNA"/>
</dbReference>
<name>A0A2N8KXY0_9BURK</name>
<dbReference type="Pfam" id="PF04340">
    <property type="entry name" value="DUF484"/>
    <property type="match status" value="1"/>
</dbReference>